<dbReference type="Gramene" id="KOM42051">
    <property type="protein sequence ID" value="KOM42051"/>
    <property type="gene ID" value="LR48_Vigan04g224900"/>
</dbReference>
<evidence type="ECO:0000313" key="3">
    <source>
        <dbReference type="Proteomes" id="UP000053144"/>
    </source>
</evidence>
<accession>A0A0L9UH99</accession>
<dbReference type="Proteomes" id="UP000053144">
    <property type="component" value="Chromosome 4"/>
</dbReference>
<sequence>MKKKVVDEETEFEAGEDEDEQSSMKNNKAKMYSVPVPNIRFHLYEERELKVYSVPWLCIRFQCFEEEGKVYSCQDIVVPVHGVVVEVLGSGEGDSNELLGVRGRRVRVEGVVAVGAGNRHRVEKHEISHCM</sequence>
<evidence type="ECO:0000256" key="1">
    <source>
        <dbReference type="SAM" id="MobiDB-lite"/>
    </source>
</evidence>
<evidence type="ECO:0000313" key="2">
    <source>
        <dbReference type="EMBL" id="KOM42051.1"/>
    </source>
</evidence>
<gene>
    <name evidence="2" type="ORF">LR48_Vigan04g224900</name>
</gene>
<organism evidence="2 3">
    <name type="scientific">Phaseolus angularis</name>
    <name type="common">Azuki bean</name>
    <name type="synonym">Vigna angularis</name>
    <dbReference type="NCBI Taxonomy" id="3914"/>
    <lineage>
        <taxon>Eukaryota</taxon>
        <taxon>Viridiplantae</taxon>
        <taxon>Streptophyta</taxon>
        <taxon>Embryophyta</taxon>
        <taxon>Tracheophyta</taxon>
        <taxon>Spermatophyta</taxon>
        <taxon>Magnoliopsida</taxon>
        <taxon>eudicotyledons</taxon>
        <taxon>Gunneridae</taxon>
        <taxon>Pentapetalae</taxon>
        <taxon>rosids</taxon>
        <taxon>fabids</taxon>
        <taxon>Fabales</taxon>
        <taxon>Fabaceae</taxon>
        <taxon>Papilionoideae</taxon>
        <taxon>50 kb inversion clade</taxon>
        <taxon>NPAAA clade</taxon>
        <taxon>indigoferoid/millettioid clade</taxon>
        <taxon>Phaseoleae</taxon>
        <taxon>Vigna</taxon>
    </lineage>
</organism>
<dbReference type="EMBL" id="CM003374">
    <property type="protein sequence ID" value="KOM42051.1"/>
    <property type="molecule type" value="Genomic_DNA"/>
</dbReference>
<dbReference type="AlphaFoldDB" id="A0A0L9UH99"/>
<feature type="region of interest" description="Disordered" evidence="1">
    <location>
        <begin position="1"/>
        <end position="29"/>
    </location>
</feature>
<protein>
    <submittedName>
        <fullName evidence="2">Uncharacterized protein</fullName>
    </submittedName>
</protein>
<feature type="compositionally biased region" description="Acidic residues" evidence="1">
    <location>
        <begin position="8"/>
        <end position="21"/>
    </location>
</feature>
<name>A0A0L9UH99_PHAAN</name>
<proteinExistence type="predicted"/>
<reference evidence="3" key="1">
    <citation type="journal article" date="2015" name="Proc. Natl. Acad. Sci. U.S.A.">
        <title>Genome sequencing of adzuki bean (Vigna angularis) provides insight into high starch and low fat accumulation and domestication.</title>
        <authorList>
            <person name="Yang K."/>
            <person name="Tian Z."/>
            <person name="Chen C."/>
            <person name="Luo L."/>
            <person name="Zhao B."/>
            <person name="Wang Z."/>
            <person name="Yu L."/>
            <person name="Li Y."/>
            <person name="Sun Y."/>
            <person name="Li W."/>
            <person name="Chen Y."/>
            <person name="Li Y."/>
            <person name="Zhang Y."/>
            <person name="Ai D."/>
            <person name="Zhao J."/>
            <person name="Shang C."/>
            <person name="Ma Y."/>
            <person name="Wu B."/>
            <person name="Wang M."/>
            <person name="Gao L."/>
            <person name="Sun D."/>
            <person name="Zhang P."/>
            <person name="Guo F."/>
            <person name="Wang W."/>
            <person name="Li Y."/>
            <person name="Wang J."/>
            <person name="Varshney R.K."/>
            <person name="Wang J."/>
            <person name="Ling H.Q."/>
            <person name="Wan P."/>
        </authorList>
    </citation>
    <scope>NUCLEOTIDE SEQUENCE</scope>
    <source>
        <strain evidence="3">cv. Jingnong 6</strain>
    </source>
</reference>